<sequence>MGLAWASLLQLMVLHHQQSIELKLTLAYMDSRFNDRGRILKVAVLIPEALPRMRGPRAAAESARPSAGARTLRPQPAAVPALGLQRGPCSAGCVNLRPETGCGRGSYFRRKEVTTGARDYHEALGDRERSEAVEPPSGG</sequence>
<evidence type="ECO:0000313" key="3">
    <source>
        <dbReference type="Proteomes" id="UP000664940"/>
    </source>
</evidence>
<feature type="region of interest" description="Disordered" evidence="1">
    <location>
        <begin position="54"/>
        <end position="73"/>
    </location>
</feature>
<accession>A0A834DJR2</accession>
<gene>
    <name evidence="2" type="ORF">HJG60_008455</name>
</gene>
<organism evidence="2 3">
    <name type="scientific">Phyllostomus discolor</name>
    <name type="common">pale spear-nosed bat</name>
    <dbReference type="NCBI Taxonomy" id="89673"/>
    <lineage>
        <taxon>Eukaryota</taxon>
        <taxon>Metazoa</taxon>
        <taxon>Chordata</taxon>
        <taxon>Craniata</taxon>
        <taxon>Vertebrata</taxon>
        <taxon>Euteleostomi</taxon>
        <taxon>Mammalia</taxon>
        <taxon>Eutheria</taxon>
        <taxon>Laurasiatheria</taxon>
        <taxon>Chiroptera</taxon>
        <taxon>Yangochiroptera</taxon>
        <taxon>Phyllostomidae</taxon>
        <taxon>Phyllostominae</taxon>
        <taxon>Phyllostomus</taxon>
    </lineage>
</organism>
<dbReference type="Proteomes" id="UP000664940">
    <property type="component" value="Unassembled WGS sequence"/>
</dbReference>
<dbReference type="EMBL" id="JABVXQ010000011">
    <property type="protein sequence ID" value="KAF6086260.1"/>
    <property type="molecule type" value="Genomic_DNA"/>
</dbReference>
<proteinExistence type="predicted"/>
<feature type="compositionally biased region" description="Basic and acidic residues" evidence="1">
    <location>
        <begin position="118"/>
        <end position="132"/>
    </location>
</feature>
<feature type="region of interest" description="Disordered" evidence="1">
    <location>
        <begin position="118"/>
        <end position="139"/>
    </location>
</feature>
<evidence type="ECO:0000256" key="1">
    <source>
        <dbReference type="SAM" id="MobiDB-lite"/>
    </source>
</evidence>
<feature type="compositionally biased region" description="Low complexity" evidence="1">
    <location>
        <begin position="56"/>
        <end position="70"/>
    </location>
</feature>
<protein>
    <submittedName>
        <fullName evidence="2">Uncharacterized protein</fullName>
    </submittedName>
</protein>
<name>A0A834DJR2_9CHIR</name>
<evidence type="ECO:0000313" key="2">
    <source>
        <dbReference type="EMBL" id="KAF6086260.1"/>
    </source>
</evidence>
<reference evidence="2 3" key="1">
    <citation type="journal article" date="2020" name="Nature">
        <title>Six reference-quality genomes reveal evolution of bat adaptations.</title>
        <authorList>
            <person name="Jebb D."/>
            <person name="Huang Z."/>
            <person name="Pippel M."/>
            <person name="Hughes G.M."/>
            <person name="Lavrichenko K."/>
            <person name="Devanna P."/>
            <person name="Winkler S."/>
            <person name="Jermiin L.S."/>
            <person name="Skirmuntt E.C."/>
            <person name="Katzourakis A."/>
            <person name="Burkitt-Gray L."/>
            <person name="Ray D.A."/>
            <person name="Sullivan K.A.M."/>
            <person name="Roscito J.G."/>
            <person name="Kirilenko B.M."/>
            <person name="Davalos L.M."/>
            <person name="Corthals A.P."/>
            <person name="Power M.L."/>
            <person name="Jones G."/>
            <person name="Ransome R.D."/>
            <person name="Dechmann D.K.N."/>
            <person name="Locatelli A.G."/>
            <person name="Puechmaille S.J."/>
            <person name="Fedrigo O."/>
            <person name="Jarvis E.D."/>
            <person name="Hiller M."/>
            <person name="Vernes S.C."/>
            <person name="Myers E.W."/>
            <person name="Teeling E.C."/>
        </authorList>
    </citation>
    <scope>NUCLEOTIDE SEQUENCE [LARGE SCALE GENOMIC DNA]</scope>
    <source>
        <strain evidence="2">Bat1K_MPI-CBG_1</strain>
    </source>
</reference>
<dbReference type="AlphaFoldDB" id="A0A834DJR2"/>
<comment type="caution">
    <text evidence="2">The sequence shown here is derived from an EMBL/GenBank/DDBJ whole genome shotgun (WGS) entry which is preliminary data.</text>
</comment>